<evidence type="ECO:0000313" key="2">
    <source>
        <dbReference type="EMBL" id="GAA3358502.1"/>
    </source>
</evidence>
<keyword evidence="3" id="KW-1185">Reference proteome</keyword>
<evidence type="ECO:0008006" key="4">
    <source>
        <dbReference type="Google" id="ProtNLM"/>
    </source>
</evidence>
<proteinExistence type="predicted"/>
<accession>A0ABP6RRL4</accession>
<reference evidence="2" key="3">
    <citation type="submission" date="2023-12" db="EMBL/GenBank/DDBJ databases">
        <authorList>
            <person name="Sun Q."/>
            <person name="Inoue M."/>
        </authorList>
    </citation>
    <scope>NUCLEOTIDE SEQUENCE</scope>
    <source>
        <strain evidence="2">JCM 9687</strain>
    </source>
</reference>
<protein>
    <recommendedName>
        <fullName evidence="4">N-terminal of MaoC-like dehydratase domain-containing protein</fullName>
    </recommendedName>
</protein>
<name>A0ABP6RRL4_9PSEU</name>
<dbReference type="RefSeq" id="WP_344924610.1">
    <property type="nucleotide sequence ID" value="NZ_BAAAYK010000030.1"/>
</dbReference>
<gene>
    <name evidence="1" type="ORF">GCM10020366_10060</name>
    <name evidence="2" type="ORF">GCM10020366_30820</name>
</gene>
<dbReference type="SUPFAM" id="SSF54637">
    <property type="entry name" value="Thioesterase/thiol ester dehydrase-isomerase"/>
    <property type="match status" value="1"/>
</dbReference>
<evidence type="ECO:0000313" key="1">
    <source>
        <dbReference type="EMBL" id="GAA3354188.1"/>
    </source>
</evidence>
<comment type="caution">
    <text evidence="2">The sequence shown here is derived from an EMBL/GenBank/DDBJ whole genome shotgun (WGS) entry which is preliminary data.</text>
</comment>
<evidence type="ECO:0000313" key="3">
    <source>
        <dbReference type="Proteomes" id="UP001500483"/>
    </source>
</evidence>
<dbReference type="Proteomes" id="UP001500483">
    <property type="component" value="Unassembled WGS sequence"/>
</dbReference>
<dbReference type="EMBL" id="BAAAYK010000030">
    <property type="protein sequence ID" value="GAA3354188.1"/>
    <property type="molecule type" value="Genomic_DNA"/>
</dbReference>
<dbReference type="InterPro" id="IPR029069">
    <property type="entry name" value="HotDog_dom_sf"/>
</dbReference>
<dbReference type="EMBL" id="BAAAYK010000038">
    <property type="protein sequence ID" value="GAA3358502.1"/>
    <property type="molecule type" value="Genomic_DNA"/>
</dbReference>
<organism evidence="2 3">
    <name type="scientific">Saccharopolyspora gregorii</name>
    <dbReference type="NCBI Taxonomy" id="33914"/>
    <lineage>
        <taxon>Bacteria</taxon>
        <taxon>Bacillati</taxon>
        <taxon>Actinomycetota</taxon>
        <taxon>Actinomycetes</taxon>
        <taxon>Pseudonocardiales</taxon>
        <taxon>Pseudonocardiaceae</taxon>
        <taxon>Saccharopolyspora</taxon>
    </lineage>
</organism>
<reference evidence="3" key="2">
    <citation type="journal article" date="2019" name="Int. J. Syst. Evol. Microbiol.">
        <title>The Global Catalogue of Microorganisms (GCM) 10K type strain sequencing project: providing services to taxonomists for standard genome sequencing and annotation.</title>
        <authorList>
            <consortium name="The Broad Institute Genomics Platform"/>
            <consortium name="The Broad Institute Genome Sequencing Center for Infectious Disease"/>
            <person name="Wu L."/>
            <person name="Ma J."/>
        </authorList>
    </citation>
    <scope>NUCLEOTIDE SEQUENCE [LARGE SCALE GENOMIC DNA]</scope>
    <source>
        <strain evidence="3">JCM 9687</strain>
    </source>
</reference>
<reference evidence="2" key="1">
    <citation type="journal article" date="2014" name="Int. J. Syst. Evol. Microbiol.">
        <title>Complete genome of a new Firmicutes species belonging to the dominant human colonic microbiota ('Ruminococcus bicirculans') reveals two chromosomes and a selective capacity to utilize plant glucans.</title>
        <authorList>
            <consortium name="NISC Comparative Sequencing Program"/>
            <person name="Wegmann U."/>
            <person name="Louis P."/>
            <person name="Goesmann A."/>
            <person name="Henrissat B."/>
            <person name="Duncan S.H."/>
            <person name="Flint H.J."/>
        </authorList>
    </citation>
    <scope>NUCLEOTIDE SEQUENCE</scope>
    <source>
        <strain evidence="2">JCM 9687</strain>
    </source>
</reference>
<dbReference type="Gene3D" id="3.10.129.10">
    <property type="entry name" value="Hotdog Thioesterase"/>
    <property type="match status" value="1"/>
</dbReference>
<sequence length="149" mass="16207">MTSAVPDEAALAELVGTEFPGGEFTVEPWWVRLVNDCALADPEDGAGSPVFAFLAATSAMGVSWERFWGWFGARESDGPMAGEVHTVLHRPLRVGATYAVRGRIESARRKRGARTGVFDLVEYRLDLHEPDGSAAASCTSSILFPRRPR</sequence>